<name>A0ABP6YDP6_9ACTN</name>
<keyword evidence="10" id="KW-1185">Reference proteome</keyword>
<dbReference type="RefSeq" id="WP_346185378.1">
    <property type="nucleotide sequence ID" value="NZ_BAABCE010000018.1"/>
</dbReference>
<dbReference type="CDD" id="cd06228">
    <property type="entry name" value="M14-like"/>
    <property type="match status" value="1"/>
</dbReference>
<gene>
    <name evidence="9" type="ORF">GCM10022295_73410</name>
</gene>
<evidence type="ECO:0000313" key="9">
    <source>
        <dbReference type="EMBL" id="GAA3581516.1"/>
    </source>
</evidence>
<evidence type="ECO:0000313" key="10">
    <source>
        <dbReference type="Proteomes" id="UP001500707"/>
    </source>
</evidence>
<dbReference type="EMBL" id="BAABCE010000018">
    <property type="protein sequence ID" value="GAA3581516.1"/>
    <property type="molecule type" value="Genomic_DNA"/>
</dbReference>
<keyword evidence="6" id="KW-0482">Metalloprotease</keyword>
<protein>
    <recommendedName>
        <fullName evidence="8">Peptidase M14 domain-containing protein</fullName>
    </recommendedName>
</protein>
<sequence>MYLNVAEIESAITSLHGAYPASSETIDLPHLTHDGRATRLLRVGTRQSDEVPAILLLGGMHAREWVPPDALISLAADLLEAHDIGTGLGYGESTFTAAQVERVLEELNLFFLPCVNPDGRHFSQTTSAMWRKNRRPAPEGSVGPSCVGVDLNRNFDFVWDHKAKFAPDADVHTSDKPCDPQVYRGPAAASEPETRNVVWALDSHPRIRWMVDVHSAVPVILHNWGSDQNQSTTPSDNFRNPDLDTVRGRPDDGIGEFIAEPDLKSAVELAERMNDAARAVRGVDYGVEPAYGLYPTSGTSDDYAYSRHVTDPADAKVYGFTIECGDTFQPVFSEAEQVIREVSAALLALALNAPEVAED</sequence>
<keyword evidence="4" id="KW-0378">Hydrolase</keyword>
<dbReference type="Proteomes" id="UP001500707">
    <property type="component" value="Unassembled WGS sequence"/>
</dbReference>
<keyword evidence="5" id="KW-0862">Zinc</keyword>
<evidence type="ECO:0000256" key="7">
    <source>
        <dbReference type="PROSITE-ProRule" id="PRU01379"/>
    </source>
</evidence>
<dbReference type="PROSITE" id="PS52035">
    <property type="entry name" value="PEPTIDASE_M14"/>
    <property type="match status" value="1"/>
</dbReference>
<comment type="similarity">
    <text evidence="2 7">Belongs to the peptidase M14 family.</text>
</comment>
<evidence type="ECO:0000259" key="8">
    <source>
        <dbReference type="PROSITE" id="PS52035"/>
    </source>
</evidence>
<feature type="active site" description="Proton donor/acceptor" evidence="7">
    <location>
        <position position="323"/>
    </location>
</feature>
<dbReference type="InterPro" id="IPR000834">
    <property type="entry name" value="Peptidase_M14"/>
</dbReference>
<dbReference type="SMART" id="SM00631">
    <property type="entry name" value="Zn_pept"/>
    <property type="match status" value="1"/>
</dbReference>
<organism evidence="9 10">
    <name type="scientific">Streptomyces osmaniensis</name>
    <dbReference type="NCBI Taxonomy" id="593134"/>
    <lineage>
        <taxon>Bacteria</taxon>
        <taxon>Bacillati</taxon>
        <taxon>Actinomycetota</taxon>
        <taxon>Actinomycetes</taxon>
        <taxon>Kitasatosporales</taxon>
        <taxon>Streptomycetaceae</taxon>
        <taxon>Streptomyces</taxon>
    </lineage>
</organism>
<evidence type="ECO:0000256" key="1">
    <source>
        <dbReference type="ARBA" id="ARBA00001947"/>
    </source>
</evidence>
<feature type="domain" description="Peptidase M14" evidence="8">
    <location>
        <begin position="1"/>
        <end position="353"/>
    </location>
</feature>
<comment type="caution">
    <text evidence="9">The sequence shown here is derived from an EMBL/GenBank/DDBJ whole genome shotgun (WGS) entry which is preliminary data.</text>
</comment>
<evidence type="ECO:0000256" key="5">
    <source>
        <dbReference type="ARBA" id="ARBA00022833"/>
    </source>
</evidence>
<dbReference type="PANTHER" id="PTHR11705">
    <property type="entry name" value="PROTEASE FAMILY M14 CARBOXYPEPTIDASE A,B"/>
    <property type="match status" value="1"/>
</dbReference>
<evidence type="ECO:0000256" key="2">
    <source>
        <dbReference type="ARBA" id="ARBA00005988"/>
    </source>
</evidence>
<evidence type="ECO:0000256" key="6">
    <source>
        <dbReference type="ARBA" id="ARBA00023049"/>
    </source>
</evidence>
<reference evidence="10" key="1">
    <citation type="journal article" date="2019" name="Int. J. Syst. Evol. Microbiol.">
        <title>The Global Catalogue of Microorganisms (GCM) 10K type strain sequencing project: providing services to taxonomists for standard genome sequencing and annotation.</title>
        <authorList>
            <consortium name="The Broad Institute Genomics Platform"/>
            <consortium name="The Broad Institute Genome Sequencing Center for Infectious Disease"/>
            <person name="Wu L."/>
            <person name="Ma J."/>
        </authorList>
    </citation>
    <scope>NUCLEOTIDE SEQUENCE [LARGE SCALE GENOMIC DNA]</scope>
    <source>
        <strain evidence="10">JCM 17656</strain>
    </source>
</reference>
<dbReference type="Pfam" id="PF00246">
    <property type="entry name" value="Peptidase_M14"/>
    <property type="match status" value="1"/>
</dbReference>
<evidence type="ECO:0000256" key="3">
    <source>
        <dbReference type="ARBA" id="ARBA00022670"/>
    </source>
</evidence>
<accession>A0ABP6YDP6</accession>
<evidence type="ECO:0000256" key="4">
    <source>
        <dbReference type="ARBA" id="ARBA00022801"/>
    </source>
</evidence>
<comment type="cofactor">
    <cofactor evidence="1">
        <name>Zn(2+)</name>
        <dbReference type="ChEBI" id="CHEBI:29105"/>
    </cofactor>
</comment>
<proteinExistence type="inferred from homology"/>
<dbReference type="PANTHER" id="PTHR11705:SF143">
    <property type="entry name" value="SLL0236 PROTEIN"/>
    <property type="match status" value="1"/>
</dbReference>
<keyword evidence="3" id="KW-0645">Protease</keyword>